<dbReference type="GO" id="GO:0016459">
    <property type="term" value="C:myosin complex"/>
    <property type="evidence" value="ECO:0007669"/>
    <property type="project" value="TreeGrafter"/>
</dbReference>
<dbReference type="AlphaFoldDB" id="A0A8B9LV03"/>
<accession>A0A8B9LV03</accession>
<name>A0A8B9LV03_ASTMX</name>
<reference evidence="2" key="1">
    <citation type="submission" date="2025-08" db="UniProtKB">
        <authorList>
            <consortium name="Ensembl"/>
        </authorList>
    </citation>
    <scope>IDENTIFICATION</scope>
</reference>
<dbReference type="GO" id="GO:0006915">
    <property type="term" value="P:apoptotic process"/>
    <property type="evidence" value="ECO:0007669"/>
    <property type="project" value="InterPro"/>
</dbReference>
<dbReference type="Ensembl" id="ENSAMXT00005060063.1">
    <property type="protein sequence ID" value="ENSAMXP00005055558.1"/>
    <property type="gene ID" value="ENSAMXG00005024742.1"/>
</dbReference>
<gene>
    <name evidence="2" type="primary">bmf1</name>
</gene>
<dbReference type="GO" id="GO:0010507">
    <property type="term" value="P:negative regulation of autophagy"/>
    <property type="evidence" value="ECO:0007669"/>
    <property type="project" value="TreeGrafter"/>
</dbReference>
<dbReference type="InterPro" id="IPR028192">
    <property type="entry name" value="BMF"/>
</dbReference>
<dbReference type="PANTHER" id="PTHR32014">
    <property type="entry name" value="BCL-2-MODIFYING FACTOR"/>
    <property type="match status" value="1"/>
</dbReference>
<protein>
    <submittedName>
        <fullName evidence="2">Uncharacterized protein</fullName>
    </submittedName>
</protein>
<organism evidence="2 3">
    <name type="scientific">Astyanax mexicanus</name>
    <name type="common">Blind cave fish</name>
    <name type="synonym">Astyanax fasciatus mexicanus</name>
    <dbReference type="NCBI Taxonomy" id="7994"/>
    <lineage>
        <taxon>Eukaryota</taxon>
        <taxon>Metazoa</taxon>
        <taxon>Chordata</taxon>
        <taxon>Craniata</taxon>
        <taxon>Vertebrata</taxon>
        <taxon>Euteleostomi</taxon>
        <taxon>Actinopterygii</taxon>
        <taxon>Neopterygii</taxon>
        <taxon>Teleostei</taxon>
        <taxon>Ostariophysi</taxon>
        <taxon>Characiformes</taxon>
        <taxon>Characoidei</taxon>
        <taxon>Acestrorhamphidae</taxon>
        <taxon>Acestrorhamphinae</taxon>
        <taxon>Astyanax</taxon>
    </lineage>
</organism>
<dbReference type="GO" id="GO:0043065">
    <property type="term" value="P:positive regulation of apoptotic process"/>
    <property type="evidence" value="ECO:0007669"/>
    <property type="project" value="TreeGrafter"/>
</dbReference>
<evidence type="ECO:0000313" key="3">
    <source>
        <dbReference type="Proteomes" id="UP000694621"/>
    </source>
</evidence>
<dbReference type="PANTHER" id="PTHR32014:SF2">
    <property type="entry name" value="BCL-2-MODIFYING FACTOR"/>
    <property type="match status" value="1"/>
</dbReference>
<dbReference type="Pfam" id="PF15185">
    <property type="entry name" value="BMF"/>
    <property type="match status" value="1"/>
</dbReference>
<proteinExistence type="predicted"/>
<sequence length="157" mass="17853">MDDEEDDVFVTDPEPWRSPISVIKQEERGTQTPGRPPARTNGMLPCGISEEPRRLFYGSAGLLLLAPSARSERVGDAMFREEHRAVEPRRRPAHSVEARIGQKLQMIGDQFYQEHMLDGSNVVHCCKELGIERSCSARHFPRPAFVLARHFLQQSLM</sequence>
<evidence type="ECO:0000256" key="1">
    <source>
        <dbReference type="SAM" id="MobiDB-lite"/>
    </source>
</evidence>
<feature type="region of interest" description="Disordered" evidence="1">
    <location>
        <begin position="1"/>
        <end position="43"/>
    </location>
</feature>
<dbReference type="Proteomes" id="UP000694621">
    <property type="component" value="Unplaced"/>
</dbReference>
<evidence type="ECO:0000313" key="2">
    <source>
        <dbReference type="Ensembl" id="ENSAMXP00005055558.1"/>
    </source>
</evidence>